<dbReference type="Proteomes" id="UP000639338">
    <property type="component" value="Unassembled WGS sequence"/>
</dbReference>
<evidence type="ECO:0000313" key="2">
    <source>
        <dbReference type="EMBL" id="KAF7993450.1"/>
    </source>
</evidence>
<feature type="compositionally biased region" description="Basic and acidic residues" evidence="1">
    <location>
        <begin position="372"/>
        <end position="390"/>
    </location>
</feature>
<feature type="compositionally biased region" description="Polar residues" evidence="1">
    <location>
        <begin position="352"/>
        <end position="362"/>
    </location>
</feature>
<dbReference type="EMBL" id="JACMRX010000003">
    <property type="protein sequence ID" value="KAF7993450.1"/>
    <property type="molecule type" value="Genomic_DNA"/>
</dbReference>
<feature type="compositionally biased region" description="Basic residues" evidence="1">
    <location>
        <begin position="151"/>
        <end position="161"/>
    </location>
</feature>
<feature type="region of interest" description="Disordered" evidence="1">
    <location>
        <begin position="132"/>
        <end position="209"/>
    </location>
</feature>
<dbReference type="InterPro" id="IPR038991">
    <property type="entry name" value="CAAP1"/>
</dbReference>
<feature type="compositionally biased region" description="Basic and acidic residues" evidence="1">
    <location>
        <begin position="192"/>
        <end position="209"/>
    </location>
</feature>
<dbReference type="AlphaFoldDB" id="A0A834XU07"/>
<dbReference type="PANTHER" id="PTHR14740:SF3">
    <property type="entry name" value="CASPASE ACTIVITY AND APOPTOSIS INHIBITOR 1"/>
    <property type="match status" value="1"/>
</dbReference>
<organism evidence="2 3">
    <name type="scientific">Aphidius gifuensis</name>
    <name type="common">Parasitoid wasp</name>
    <dbReference type="NCBI Taxonomy" id="684658"/>
    <lineage>
        <taxon>Eukaryota</taxon>
        <taxon>Metazoa</taxon>
        <taxon>Ecdysozoa</taxon>
        <taxon>Arthropoda</taxon>
        <taxon>Hexapoda</taxon>
        <taxon>Insecta</taxon>
        <taxon>Pterygota</taxon>
        <taxon>Neoptera</taxon>
        <taxon>Endopterygota</taxon>
        <taxon>Hymenoptera</taxon>
        <taxon>Apocrita</taxon>
        <taxon>Ichneumonoidea</taxon>
        <taxon>Braconidae</taxon>
        <taxon>Aphidiinae</taxon>
        <taxon>Aphidius</taxon>
    </lineage>
</organism>
<dbReference type="GO" id="GO:0042981">
    <property type="term" value="P:regulation of apoptotic process"/>
    <property type="evidence" value="ECO:0007669"/>
    <property type="project" value="InterPro"/>
</dbReference>
<sequence length="674" mass="75779">MTDRKSKFKKLNSRSEKSSSSSDSTSSFSSDDDTDNENLKPIKDYLMNRREAARQLFKSVKTEKIRMMLPQDLKKMDLGELEEWCASELCGMSKTRILSILNGAPMINSSDTSDTDDSGPSLEIISDTEEWLSEDSQQVKQEPLSPTSTSKKAKTKRKLKTTSKNTTDKVKLRKTKAQGNQQQPQQQQQQHDNAKIKKEKDQVETKNQEGESLLDLLELEMRARAIRALIRKEEDIIPTPDSEQKLTSNINALKTALNCVESTKNKTNITQQQKETVEEIVEKIGDDEDVVLVVRPPPTIEVISSDSEPEQIQKTVNKKLNNTTTPEKRVVRIDKTGNGSDALKIVVTQNILTGGSSDNSGSRGKLKIKTKKDKENNENKTAENCDKESSELNTNPKESTETTNLLIKKVKKKHHLRVENRSTITEINDKSLDDTDESIEEGEITSDMPESSIKDNIIEPPVIKEEKKSPIRSNKINIDDDEIVDLDDYPDDMYNIEPDEIETVEDEKLEDKTNVENDKTNQENDKINQENPSELAETWATRYYQTDNVQNVIKESKIQSEIRKRLRERQRLSKLNNSPKAVQTTSEEIPAPIKPKPTGSVEEYFALKEADTGTITSVISESSEIIKDKIDELSSPVIATKEIINSVITSPSTLPPDGLCEPAITSAVIDTPSS</sequence>
<name>A0A834XU07_APHGI</name>
<gene>
    <name evidence="2" type="ORF">HCN44_010045</name>
</gene>
<feature type="compositionally biased region" description="Polar residues" evidence="1">
    <location>
        <begin position="391"/>
        <end position="401"/>
    </location>
</feature>
<reference evidence="2 3" key="1">
    <citation type="submission" date="2020-08" db="EMBL/GenBank/DDBJ databases">
        <title>Aphidius gifuensis genome sequencing and assembly.</title>
        <authorList>
            <person name="Du Z."/>
        </authorList>
    </citation>
    <scope>NUCLEOTIDE SEQUENCE [LARGE SCALE GENOMIC DNA]</scope>
    <source>
        <strain evidence="2">YNYX2018</strain>
        <tissue evidence="2">Adults</tissue>
    </source>
</reference>
<proteinExistence type="predicted"/>
<feature type="compositionally biased region" description="Low complexity" evidence="1">
    <location>
        <begin position="181"/>
        <end position="190"/>
    </location>
</feature>
<accession>A0A834XU07</accession>
<evidence type="ECO:0000313" key="3">
    <source>
        <dbReference type="Proteomes" id="UP000639338"/>
    </source>
</evidence>
<evidence type="ECO:0000256" key="1">
    <source>
        <dbReference type="SAM" id="MobiDB-lite"/>
    </source>
</evidence>
<dbReference type="PANTHER" id="PTHR14740">
    <property type="entry name" value="CASPASE ACTIVITY AND APOPTOSIS INHIBITOR 1"/>
    <property type="match status" value="1"/>
</dbReference>
<dbReference type="Pfam" id="PF15335">
    <property type="entry name" value="CAAP1"/>
    <property type="match status" value="1"/>
</dbReference>
<dbReference type="OrthoDB" id="10064012at2759"/>
<protein>
    <submittedName>
        <fullName evidence="2">Uncharacterized protein</fullName>
    </submittedName>
</protein>
<feature type="compositionally biased region" description="Basic residues" evidence="1">
    <location>
        <begin position="1"/>
        <end position="12"/>
    </location>
</feature>
<feature type="compositionally biased region" description="Low complexity" evidence="1">
    <location>
        <begin position="18"/>
        <end position="29"/>
    </location>
</feature>
<feature type="region of interest" description="Disordered" evidence="1">
    <location>
        <begin position="569"/>
        <end position="598"/>
    </location>
</feature>
<feature type="region of interest" description="Disordered" evidence="1">
    <location>
        <begin position="500"/>
        <end position="533"/>
    </location>
</feature>
<feature type="compositionally biased region" description="Basic and acidic residues" evidence="1">
    <location>
        <begin position="509"/>
        <end position="528"/>
    </location>
</feature>
<feature type="region of interest" description="Disordered" evidence="1">
    <location>
        <begin position="352"/>
        <end position="401"/>
    </location>
</feature>
<keyword evidence="3" id="KW-1185">Reference proteome</keyword>
<comment type="caution">
    <text evidence="2">The sequence shown here is derived from an EMBL/GenBank/DDBJ whole genome shotgun (WGS) entry which is preliminary data.</text>
</comment>
<feature type="compositionally biased region" description="Polar residues" evidence="1">
    <location>
        <begin position="573"/>
        <end position="587"/>
    </location>
</feature>
<feature type="region of interest" description="Disordered" evidence="1">
    <location>
        <begin position="1"/>
        <end position="45"/>
    </location>
</feature>